<dbReference type="AlphaFoldDB" id="A0AAV4RST0"/>
<reference evidence="1 2" key="1">
    <citation type="submission" date="2021-06" db="EMBL/GenBank/DDBJ databases">
        <title>Caerostris extrusa draft genome.</title>
        <authorList>
            <person name="Kono N."/>
            <person name="Arakawa K."/>
        </authorList>
    </citation>
    <scope>NUCLEOTIDE SEQUENCE [LARGE SCALE GENOMIC DNA]</scope>
</reference>
<gene>
    <name evidence="1" type="ORF">CEXT_435081</name>
</gene>
<dbReference type="Proteomes" id="UP001054945">
    <property type="component" value="Unassembled WGS sequence"/>
</dbReference>
<evidence type="ECO:0000313" key="1">
    <source>
        <dbReference type="EMBL" id="GIY23411.1"/>
    </source>
</evidence>
<organism evidence="1 2">
    <name type="scientific">Caerostris extrusa</name>
    <name type="common">Bark spider</name>
    <name type="synonym">Caerostris bankana</name>
    <dbReference type="NCBI Taxonomy" id="172846"/>
    <lineage>
        <taxon>Eukaryota</taxon>
        <taxon>Metazoa</taxon>
        <taxon>Ecdysozoa</taxon>
        <taxon>Arthropoda</taxon>
        <taxon>Chelicerata</taxon>
        <taxon>Arachnida</taxon>
        <taxon>Araneae</taxon>
        <taxon>Araneomorphae</taxon>
        <taxon>Entelegynae</taxon>
        <taxon>Araneoidea</taxon>
        <taxon>Araneidae</taxon>
        <taxon>Caerostris</taxon>
    </lineage>
</organism>
<keyword evidence="2" id="KW-1185">Reference proteome</keyword>
<protein>
    <submittedName>
        <fullName evidence="1">Uncharacterized protein</fullName>
    </submittedName>
</protein>
<comment type="caution">
    <text evidence="1">The sequence shown here is derived from an EMBL/GenBank/DDBJ whole genome shotgun (WGS) entry which is preliminary data.</text>
</comment>
<sequence>METKKEKRNTSRNLIARHGESSGRVLAEYEIKSFAPASSFQRGDSERQPRLPNLSIQGEKSAHCSKLPILPRIHFFAPARHLRPLFINA</sequence>
<accession>A0AAV4RST0</accession>
<dbReference type="EMBL" id="BPLR01008271">
    <property type="protein sequence ID" value="GIY23411.1"/>
    <property type="molecule type" value="Genomic_DNA"/>
</dbReference>
<name>A0AAV4RST0_CAEEX</name>
<evidence type="ECO:0000313" key="2">
    <source>
        <dbReference type="Proteomes" id="UP001054945"/>
    </source>
</evidence>
<proteinExistence type="predicted"/>